<keyword evidence="1" id="KW-0472">Membrane</keyword>
<proteinExistence type="predicted"/>
<dbReference type="Ensembl" id="ENSCSET00000013757.1">
    <property type="protein sequence ID" value="ENSCSEP00000013598.1"/>
    <property type="gene ID" value="ENSCSEG00000008759.1"/>
</dbReference>
<feature type="transmembrane region" description="Helical" evidence="1">
    <location>
        <begin position="80"/>
        <end position="99"/>
    </location>
</feature>
<protein>
    <submittedName>
        <fullName evidence="2">Uncharacterized protein</fullName>
    </submittedName>
</protein>
<keyword evidence="3" id="KW-1185">Reference proteome</keyword>
<organism evidence="2 3">
    <name type="scientific">Cynoglossus semilaevis</name>
    <name type="common">Tongue sole</name>
    <dbReference type="NCBI Taxonomy" id="244447"/>
    <lineage>
        <taxon>Eukaryota</taxon>
        <taxon>Metazoa</taxon>
        <taxon>Chordata</taxon>
        <taxon>Craniata</taxon>
        <taxon>Vertebrata</taxon>
        <taxon>Euteleostomi</taxon>
        <taxon>Actinopterygii</taxon>
        <taxon>Neopterygii</taxon>
        <taxon>Teleostei</taxon>
        <taxon>Neoteleostei</taxon>
        <taxon>Acanthomorphata</taxon>
        <taxon>Carangaria</taxon>
        <taxon>Pleuronectiformes</taxon>
        <taxon>Pleuronectoidei</taxon>
        <taxon>Cynoglossidae</taxon>
        <taxon>Cynoglossinae</taxon>
        <taxon>Cynoglossus</taxon>
    </lineage>
</organism>
<dbReference type="InParanoid" id="A0A3P8VE73"/>
<evidence type="ECO:0000256" key="1">
    <source>
        <dbReference type="SAM" id="Phobius"/>
    </source>
</evidence>
<dbReference type="Proteomes" id="UP000265120">
    <property type="component" value="Chromosome 14"/>
</dbReference>
<keyword evidence="1" id="KW-1133">Transmembrane helix</keyword>
<evidence type="ECO:0000313" key="2">
    <source>
        <dbReference type="Ensembl" id="ENSCSEP00000013598.1"/>
    </source>
</evidence>
<dbReference type="AlphaFoldDB" id="A0A3P8VE73"/>
<reference evidence="2 3" key="1">
    <citation type="journal article" date="2014" name="Nat. Genet.">
        <title>Whole-genome sequence of a flatfish provides insights into ZW sex chromosome evolution and adaptation to a benthic lifestyle.</title>
        <authorList>
            <person name="Chen S."/>
            <person name="Zhang G."/>
            <person name="Shao C."/>
            <person name="Huang Q."/>
            <person name="Liu G."/>
            <person name="Zhang P."/>
            <person name="Song W."/>
            <person name="An N."/>
            <person name="Chalopin D."/>
            <person name="Volff J.N."/>
            <person name="Hong Y."/>
            <person name="Li Q."/>
            <person name="Sha Z."/>
            <person name="Zhou H."/>
            <person name="Xie M."/>
            <person name="Yu Q."/>
            <person name="Liu Y."/>
            <person name="Xiang H."/>
            <person name="Wang N."/>
            <person name="Wu K."/>
            <person name="Yang C."/>
            <person name="Zhou Q."/>
            <person name="Liao X."/>
            <person name="Yang L."/>
            <person name="Hu Q."/>
            <person name="Zhang J."/>
            <person name="Meng L."/>
            <person name="Jin L."/>
            <person name="Tian Y."/>
            <person name="Lian J."/>
            <person name="Yang J."/>
            <person name="Miao G."/>
            <person name="Liu S."/>
            <person name="Liang Z."/>
            <person name="Yan F."/>
            <person name="Li Y."/>
            <person name="Sun B."/>
            <person name="Zhang H."/>
            <person name="Zhang J."/>
            <person name="Zhu Y."/>
            <person name="Du M."/>
            <person name="Zhao Y."/>
            <person name="Schartl M."/>
            <person name="Tang Q."/>
            <person name="Wang J."/>
        </authorList>
    </citation>
    <scope>NUCLEOTIDE SEQUENCE</scope>
</reference>
<accession>A0A3P8VE73</accession>
<reference evidence="2" key="2">
    <citation type="submission" date="2025-08" db="UniProtKB">
        <authorList>
            <consortium name="Ensembl"/>
        </authorList>
    </citation>
    <scope>IDENTIFICATION</scope>
</reference>
<name>A0A3P8VE73_CYNSE</name>
<sequence>MSVAVSRVRGTDGCETTIASRLSLGTQTGMSIVVDIKHIKRKKAVRHNHRVTGLVRKVDLALQVGDPEVMPERKYEKWRMWAIMVATMVLTVIIISANVDWNQKLV</sequence>
<evidence type="ECO:0000313" key="3">
    <source>
        <dbReference type="Proteomes" id="UP000265120"/>
    </source>
</evidence>
<reference evidence="2" key="3">
    <citation type="submission" date="2025-09" db="UniProtKB">
        <authorList>
            <consortium name="Ensembl"/>
        </authorList>
    </citation>
    <scope>IDENTIFICATION</scope>
</reference>
<keyword evidence="1" id="KW-0812">Transmembrane</keyword>